<evidence type="ECO:0000256" key="10">
    <source>
        <dbReference type="ARBA" id="ARBA00050776"/>
    </source>
</evidence>
<dbReference type="InterPro" id="IPR020578">
    <property type="entry name" value="Aminotrans_V_PyrdxlP_BS"/>
</dbReference>
<dbReference type="GO" id="GO:0046872">
    <property type="term" value="F:metal ion binding"/>
    <property type="evidence" value="ECO:0007669"/>
    <property type="project" value="UniProtKB-KW"/>
</dbReference>
<dbReference type="Gene3D" id="3.40.640.10">
    <property type="entry name" value="Type I PLP-dependent aspartate aminotransferase-like (Major domain)"/>
    <property type="match status" value="1"/>
</dbReference>
<dbReference type="PROSITE" id="PS00595">
    <property type="entry name" value="AA_TRANSFER_CLASS_5"/>
    <property type="match status" value="1"/>
</dbReference>
<dbReference type="PANTHER" id="PTHR11601">
    <property type="entry name" value="CYSTEINE DESULFURYLASE FAMILY MEMBER"/>
    <property type="match status" value="1"/>
</dbReference>
<feature type="domain" description="Aminotransferase class V" evidence="12">
    <location>
        <begin position="6"/>
        <end position="368"/>
    </location>
</feature>
<evidence type="ECO:0000256" key="5">
    <source>
        <dbReference type="ARBA" id="ARBA00022714"/>
    </source>
</evidence>
<comment type="similarity">
    <text evidence="2">Belongs to the class-V pyridoxal-phosphate-dependent aminotransferase family. NifS/IscS subfamily.</text>
</comment>
<keyword evidence="8" id="KW-0408">Iron</keyword>
<dbReference type="GO" id="GO:0051537">
    <property type="term" value="F:2 iron, 2 sulfur cluster binding"/>
    <property type="evidence" value="ECO:0007669"/>
    <property type="project" value="UniProtKB-KW"/>
</dbReference>
<dbReference type="Gene3D" id="3.90.1150.10">
    <property type="entry name" value="Aspartate Aminotransferase, domain 1"/>
    <property type="match status" value="1"/>
</dbReference>
<dbReference type="InterPro" id="IPR015422">
    <property type="entry name" value="PyrdxlP-dep_Trfase_small"/>
</dbReference>
<keyword evidence="4" id="KW-0808">Transferase</keyword>
<comment type="cofactor">
    <cofactor evidence="1 11">
        <name>pyridoxal 5'-phosphate</name>
        <dbReference type="ChEBI" id="CHEBI:597326"/>
    </cofactor>
</comment>
<dbReference type="EMBL" id="CP044016">
    <property type="protein sequence ID" value="QES87674.1"/>
    <property type="molecule type" value="Genomic_DNA"/>
</dbReference>
<protein>
    <recommendedName>
        <fullName evidence="3">cysteine desulfurase</fullName>
        <ecNumber evidence="3">2.8.1.7</ecNumber>
    </recommendedName>
</protein>
<comment type="catalytic activity">
    <reaction evidence="10">
        <text>(sulfur carrier)-H + L-cysteine = (sulfur carrier)-SH + L-alanine</text>
        <dbReference type="Rhea" id="RHEA:43892"/>
        <dbReference type="Rhea" id="RHEA-COMP:14737"/>
        <dbReference type="Rhea" id="RHEA-COMP:14739"/>
        <dbReference type="ChEBI" id="CHEBI:29917"/>
        <dbReference type="ChEBI" id="CHEBI:35235"/>
        <dbReference type="ChEBI" id="CHEBI:57972"/>
        <dbReference type="ChEBI" id="CHEBI:64428"/>
        <dbReference type="EC" id="2.8.1.7"/>
    </reaction>
</comment>
<reference evidence="13 14" key="1">
    <citation type="submission" date="2019-09" db="EMBL/GenBank/DDBJ databases">
        <title>Complete genome sequence of Arachidicoccus sp. B3-10 isolated from apple orchard soil.</title>
        <authorList>
            <person name="Kim H.S."/>
            <person name="Han K.-I."/>
            <person name="Suh M.K."/>
            <person name="Lee K.C."/>
            <person name="Eom M.K."/>
            <person name="Kim J.-S."/>
            <person name="Kang S.W."/>
            <person name="Sin Y."/>
            <person name="Lee J.-S."/>
        </authorList>
    </citation>
    <scope>NUCLEOTIDE SEQUENCE [LARGE SCALE GENOMIC DNA]</scope>
    <source>
        <strain evidence="13 14">B3-10</strain>
    </source>
</reference>
<dbReference type="PIRSF" id="PIRSF005572">
    <property type="entry name" value="NifS"/>
    <property type="match status" value="1"/>
</dbReference>
<dbReference type="AlphaFoldDB" id="A0A5P2FVY6"/>
<keyword evidence="9" id="KW-0411">Iron-sulfur</keyword>
<evidence type="ECO:0000256" key="7">
    <source>
        <dbReference type="ARBA" id="ARBA00022898"/>
    </source>
</evidence>
<evidence type="ECO:0000256" key="11">
    <source>
        <dbReference type="RuleBase" id="RU004504"/>
    </source>
</evidence>
<dbReference type="PANTHER" id="PTHR11601:SF34">
    <property type="entry name" value="CYSTEINE DESULFURASE"/>
    <property type="match status" value="1"/>
</dbReference>
<evidence type="ECO:0000256" key="3">
    <source>
        <dbReference type="ARBA" id="ARBA00012239"/>
    </source>
</evidence>
<dbReference type="GO" id="GO:0031071">
    <property type="term" value="F:cysteine desulfurase activity"/>
    <property type="evidence" value="ECO:0007669"/>
    <property type="project" value="UniProtKB-EC"/>
</dbReference>
<accession>A0A5P2FVY6</accession>
<gene>
    <name evidence="13" type="ORF">E0W69_003000</name>
</gene>
<dbReference type="OrthoDB" id="9804366at2"/>
<dbReference type="EC" id="2.8.1.7" evidence="3"/>
<evidence type="ECO:0000256" key="6">
    <source>
        <dbReference type="ARBA" id="ARBA00022723"/>
    </source>
</evidence>
<organism evidence="13 14">
    <name type="scientific">Rhizosphaericola mali</name>
    <dbReference type="NCBI Taxonomy" id="2545455"/>
    <lineage>
        <taxon>Bacteria</taxon>
        <taxon>Pseudomonadati</taxon>
        <taxon>Bacteroidota</taxon>
        <taxon>Chitinophagia</taxon>
        <taxon>Chitinophagales</taxon>
        <taxon>Chitinophagaceae</taxon>
        <taxon>Rhizosphaericola</taxon>
    </lineage>
</organism>
<dbReference type="Proteomes" id="UP000292424">
    <property type="component" value="Chromosome"/>
</dbReference>
<dbReference type="KEGG" id="arac:E0W69_003000"/>
<evidence type="ECO:0000259" key="12">
    <source>
        <dbReference type="Pfam" id="PF00266"/>
    </source>
</evidence>
<dbReference type="RefSeq" id="WP_131328562.1">
    <property type="nucleotide sequence ID" value="NZ_CP044016.1"/>
</dbReference>
<keyword evidence="6" id="KW-0479">Metal-binding</keyword>
<keyword evidence="5" id="KW-0001">2Fe-2S</keyword>
<sequence>MISFPIFLDNNATTKLDPLVLAAMMPYLTDNYGNAASVQHSYGWVADEAVKIARQEIATTINALPQEIVFTSGATESDNLALKGVWEAYKSKGNHIITVSTEHKAVLDSCAYIQAHGGEVTYLNVDENGQIDLDDLQKNIKSTTILIAVMFANNETGALQPIEKIGEIARANNVLFFCDATQAIGKTKIDVQNLNIDLMAMSGHKIHGPKGIGALYLRRRSPRVTILEQMNGGDHENGRRSGTLNVPGIVGMGKAFSLAMDNLDMEISRLENLRDDIENFIVQNIPNCHVNGKKNRLPHVTNISFFEPNSNQLLAAFRSKLAVSAGSACTSAKNEPSYVLEAMGLGVEAANSAIRISLSRFTSKEEIDFAKAFIVETVKGLQL</sequence>
<evidence type="ECO:0000313" key="13">
    <source>
        <dbReference type="EMBL" id="QES87674.1"/>
    </source>
</evidence>
<dbReference type="SUPFAM" id="SSF53383">
    <property type="entry name" value="PLP-dependent transferases"/>
    <property type="match status" value="1"/>
</dbReference>
<proteinExistence type="inferred from homology"/>
<dbReference type="FunFam" id="3.40.640.10:FF:000003">
    <property type="entry name" value="Cysteine desulfurase IscS"/>
    <property type="match status" value="1"/>
</dbReference>
<evidence type="ECO:0000256" key="8">
    <source>
        <dbReference type="ARBA" id="ARBA00023004"/>
    </source>
</evidence>
<evidence type="ECO:0000256" key="1">
    <source>
        <dbReference type="ARBA" id="ARBA00001933"/>
    </source>
</evidence>
<dbReference type="Pfam" id="PF00266">
    <property type="entry name" value="Aminotran_5"/>
    <property type="match status" value="1"/>
</dbReference>
<evidence type="ECO:0000313" key="14">
    <source>
        <dbReference type="Proteomes" id="UP000292424"/>
    </source>
</evidence>
<dbReference type="InterPro" id="IPR016454">
    <property type="entry name" value="Cysteine_dSase"/>
</dbReference>
<evidence type="ECO:0000256" key="2">
    <source>
        <dbReference type="ARBA" id="ARBA00006490"/>
    </source>
</evidence>
<evidence type="ECO:0000256" key="9">
    <source>
        <dbReference type="ARBA" id="ARBA00023014"/>
    </source>
</evidence>
<dbReference type="InterPro" id="IPR000192">
    <property type="entry name" value="Aminotrans_V_dom"/>
</dbReference>
<dbReference type="InterPro" id="IPR015424">
    <property type="entry name" value="PyrdxlP-dep_Trfase"/>
</dbReference>
<name>A0A5P2FVY6_9BACT</name>
<keyword evidence="7" id="KW-0663">Pyridoxal phosphate</keyword>
<dbReference type="InterPro" id="IPR015421">
    <property type="entry name" value="PyrdxlP-dep_Trfase_major"/>
</dbReference>
<evidence type="ECO:0000256" key="4">
    <source>
        <dbReference type="ARBA" id="ARBA00022679"/>
    </source>
</evidence>
<keyword evidence="14" id="KW-1185">Reference proteome</keyword>